<feature type="region of interest" description="Disordered" evidence="8">
    <location>
        <begin position="74"/>
        <end position="102"/>
    </location>
</feature>
<comment type="similarity">
    <text evidence="2 7">Belongs to the AAA ATPase family.</text>
</comment>
<evidence type="ECO:0000256" key="7">
    <source>
        <dbReference type="RuleBase" id="RU003651"/>
    </source>
</evidence>
<comment type="subcellular location">
    <subcellularLocation>
        <location evidence="1">Endosome membrane</location>
        <topology evidence="1">Peripheral membrane protein</topology>
    </subcellularLocation>
</comment>
<evidence type="ECO:0000259" key="10">
    <source>
        <dbReference type="SMART" id="SM00745"/>
    </source>
</evidence>
<evidence type="ECO:0000256" key="3">
    <source>
        <dbReference type="ARBA" id="ARBA00022741"/>
    </source>
</evidence>
<dbReference type="Gene3D" id="1.10.8.60">
    <property type="match status" value="1"/>
</dbReference>
<dbReference type="InterPro" id="IPR015415">
    <property type="entry name" value="Spast_Vps4_C"/>
</dbReference>
<dbReference type="Gene3D" id="3.40.50.300">
    <property type="entry name" value="P-loop containing nucleotide triphosphate hydrolases"/>
    <property type="match status" value="1"/>
</dbReference>
<keyword evidence="6" id="KW-0472">Membrane</keyword>
<reference evidence="11 12" key="1">
    <citation type="submission" date="2014-11" db="EMBL/GenBank/DDBJ databases">
        <authorList>
            <person name="Zhu J."/>
            <person name="Qi W."/>
            <person name="Song R."/>
        </authorList>
    </citation>
    <scope>NUCLEOTIDE SEQUENCE [LARGE SCALE GENOMIC DNA]</scope>
</reference>
<dbReference type="PANTHER" id="PTHR23074:SF83">
    <property type="entry name" value="VACUOLAR PROTEIN SORTING-ASSOCIATED PROTEIN 4A"/>
    <property type="match status" value="1"/>
</dbReference>
<evidence type="ECO:0000259" key="9">
    <source>
        <dbReference type="SMART" id="SM00382"/>
    </source>
</evidence>
<dbReference type="FunCoup" id="A0A0G4EQE2">
    <property type="interactions" value="639"/>
</dbReference>
<dbReference type="GO" id="GO:0016887">
    <property type="term" value="F:ATP hydrolysis activity"/>
    <property type="evidence" value="ECO:0007669"/>
    <property type="project" value="InterPro"/>
</dbReference>
<dbReference type="InterPro" id="IPR003960">
    <property type="entry name" value="ATPase_AAA_CS"/>
</dbReference>
<dbReference type="VEuPathDB" id="CryptoDB:Vbra_22489"/>
<evidence type="ECO:0000256" key="4">
    <source>
        <dbReference type="ARBA" id="ARBA00022753"/>
    </source>
</evidence>
<evidence type="ECO:0000256" key="6">
    <source>
        <dbReference type="ARBA" id="ARBA00023136"/>
    </source>
</evidence>
<dbReference type="FunFam" id="1.10.8.60:FF:000015">
    <property type="entry name" value="vacuolar protein sorting-associated protein 4A"/>
    <property type="match status" value="1"/>
</dbReference>
<protein>
    <submittedName>
        <fullName evidence="11">Uncharacterized protein</fullName>
    </submittedName>
</protein>
<dbReference type="InterPro" id="IPR041569">
    <property type="entry name" value="AAA_lid_3"/>
</dbReference>
<dbReference type="GO" id="GO:0010008">
    <property type="term" value="C:endosome membrane"/>
    <property type="evidence" value="ECO:0007669"/>
    <property type="project" value="UniProtKB-SubCell"/>
</dbReference>
<accession>A0A0G4EQE2</accession>
<dbReference type="Proteomes" id="UP000041254">
    <property type="component" value="Unassembled WGS sequence"/>
</dbReference>
<feature type="compositionally biased region" description="Basic and acidic residues" evidence="8">
    <location>
        <begin position="88"/>
        <end position="102"/>
    </location>
</feature>
<dbReference type="InterPro" id="IPR036181">
    <property type="entry name" value="MIT_dom_sf"/>
</dbReference>
<evidence type="ECO:0000256" key="1">
    <source>
        <dbReference type="ARBA" id="ARBA00004481"/>
    </source>
</evidence>
<feature type="domain" description="AAA+ ATPase" evidence="9">
    <location>
        <begin position="156"/>
        <end position="292"/>
    </location>
</feature>
<dbReference type="GO" id="GO:0005524">
    <property type="term" value="F:ATP binding"/>
    <property type="evidence" value="ECO:0007669"/>
    <property type="project" value="UniProtKB-KW"/>
</dbReference>
<dbReference type="GO" id="GO:0007033">
    <property type="term" value="P:vacuole organization"/>
    <property type="evidence" value="ECO:0007669"/>
    <property type="project" value="TreeGrafter"/>
</dbReference>
<evidence type="ECO:0000256" key="5">
    <source>
        <dbReference type="ARBA" id="ARBA00022840"/>
    </source>
</evidence>
<sequence length="429" mass="48055">MEDERLRRAIELAQSAAQKDKDGQYEEALELYKLSLDNWSLVCKYQSNEVLKQRLYKKMEEYVTRAEKIKEYLAAKSENKQPPLPAGGEDHKEGGEKDGAEEKDKLKNALTSAIVTEKPNVKWDDVAGLESAKESLQEAVILPTRFPQLFTGNRKPWKGILLYGPPGTGKSYLAKACATEASAQFFSVSSSDLVSKWQGESERLVRTLFEMSRASKPSIIFIDEVDSLCSGRGSDGESESSRRIKTEFLVQMQGVGKDDNGVLVLGATNVPWELDAAIRRRFERRIYIPLPDVRARKRIFELHVGKTPNSLNDADFQRLAECTEGFSGADISVVVRDALFEPVRICRSATHFKRISRDGKEFWTPCSPGDPDPSKKEMALMDVPPAELMPTDLSMRDFEAVLENARATVGQQDLKKQADFTEQFGVEGS</sequence>
<evidence type="ECO:0000256" key="8">
    <source>
        <dbReference type="SAM" id="MobiDB-lite"/>
    </source>
</evidence>
<dbReference type="PROSITE" id="PS00674">
    <property type="entry name" value="AAA"/>
    <property type="match status" value="1"/>
</dbReference>
<gene>
    <name evidence="11" type="ORF">Vbra_22489</name>
</gene>
<dbReference type="EMBL" id="CDMY01000290">
    <property type="protein sequence ID" value="CEL99850.1"/>
    <property type="molecule type" value="Genomic_DNA"/>
</dbReference>
<dbReference type="SMART" id="SM00745">
    <property type="entry name" value="MIT"/>
    <property type="match status" value="1"/>
</dbReference>
<dbReference type="Pfam" id="PF09336">
    <property type="entry name" value="Vps4_C"/>
    <property type="match status" value="1"/>
</dbReference>
<dbReference type="SUPFAM" id="SSF116846">
    <property type="entry name" value="MIT domain"/>
    <property type="match status" value="1"/>
</dbReference>
<dbReference type="InterPro" id="IPR003959">
    <property type="entry name" value="ATPase_AAA_core"/>
</dbReference>
<feature type="domain" description="MIT" evidence="10">
    <location>
        <begin position="2"/>
        <end position="79"/>
    </location>
</feature>
<dbReference type="Pfam" id="PF04212">
    <property type="entry name" value="MIT"/>
    <property type="match status" value="1"/>
</dbReference>
<dbReference type="GO" id="GO:0016197">
    <property type="term" value="P:endosomal transport"/>
    <property type="evidence" value="ECO:0007669"/>
    <property type="project" value="TreeGrafter"/>
</dbReference>
<dbReference type="FunFam" id="3.40.50.300:FF:000043">
    <property type="entry name" value="Vacuolar protein sorting-associated protein 4"/>
    <property type="match status" value="1"/>
</dbReference>
<dbReference type="InParanoid" id="A0A0G4EQE2"/>
<name>A0A0G4EQE2_VITBC</name>
<dbReference type="Pfam" id="PF00004">
    <property type="entry name" value="AAA"/>
    <property type="match status" value="1"/>
</dbReference>
<dbReference type="InterPro" id="IPR027417">
    <property type="entry name" value="P-loop_NTPase"/>
</dbReference>
<dbReference type="AlphaFoldDB" id="A0A0G4EQE2"/>
<evidence type="ECO:0000313" key="11">
    <source>
        <dbReference type="EMBL" id="CEL99850.1"/>
    </source>
</evidence>
<dbReference type="CDD" id="cd19521">
    <property type="entry name" value="RecA-like_VPS4"/>
    <property type="match status" value="1"/>
</dbReference>
<organism evidence="11 12">
    <name type="scientific">Vitrella brassicaformis (strain CCMP3155)</name>
    <dbReference type="NCBI Taxonomy" id="1169540"/>
    <lineage>
        <taxon>Eukaryota</taxon>
        <taxon>Sar</taxon>
        <taxon>Alveolata</taxon>
        <taxon>Colpodellida</taxon>
        <taxon>Vitrellaceae</taxon>
        <taxon>Vitrella</taxon>
    </lineage>
</organism>
<dbReference type="Gene3D" id="1.20.58.80">
    <property type="entry name" value="Phosphotransferase system, lactose/cellobiose-type IIA subunit"/>
    <property type="match status" value="1"/>
</dbReference>
<dbReference type="SUPFAM" id="SSF52540">
    <property type="entry name" value="P-loop containing nucleoside triphosphate hydrolases"/>
    <property type="match status" value="1"/>
</dbReference>
<dbReference type="CDD" id="cd02656">
    <property type="entry name" value="MIT"/>
    <property type="match status" value="1"/>
</dbReference>
<evidence type="ECO:0000256" key="2">
    <source>
        <dbReference type="ARBA" id="ARBA00006914"/>
    </source>
</evidence>
<dbReference type="Pfam" id="PF17862">
    <property type="entry name" value="AAA_lid_3"/>
    <property type="match status" value="1"/>
</dbReference>
<dbReference type="PhylomeDB" id="A0A0G4EQE2"/>
<keyword evidence="3 7" id="KW-0547">Nucleotide-binding</keyword>
<keyword evidence="4" id="KW-0967">Endosome</keyword>
<evidence type="ECO:0000313" key="12">
    <source>
        <dbReference type="Proteomes" id="UP000041254"/>
    </source>
</evidence>
<keyword evidence="12" id="KW-1185">Reference proteome</keyword>
<dbReference type="STRING" id="1169540.A0A0G4EQE2"/>
<keyword evidence="5 7" id="KW-0067">ATP-binding</keyword>
<dbReference type="OrthoDB" id="29072at2759"/>
<dbReference type="OMA" id="IEWTNEF"/>
<dbReference type="SMART" id="SM00382">
    <property type="entry name" value="AAA"/>
    <property type="match status" value="1"/>
</dbReference>
<dbReference type="InterPro" id="IPR007330">
    <property type="entry name" value="MIT_dom"/>
</dbReference>
<proteinExistence type="inferred from homology"/>
<dbReference type="InterPro" id="IPR050304">
    <property type="entry name" value="MT-severing_AAA_ATPase"/>
</dbReference>
<dbReference type="InterPro" id="IPR003593">
    <property type="entry name" value="AAA+_ATPase"/>
</dbReference>
<dbReference type="PANTHER" id="PTHR23074">
    <property type="entry name" value="AAA DOMAIN-CONTAINING"/>
    <property type="match status" value="1"/>
</dbReference>